<dbReference type="Pfam" id="PF00018">
    <property type="entry name" value="SH3_1"/>
    <property type="match status" value="1"/>
</dbReference>
<dbReference type="RefSeq" id="XP_022644834.1">
    <property type="nucleotide sequence ID" value="XM_022789099.1"/>
</dbReference>
<dbReference type="OrthoDB" id="8783038at2759"/>
<dbReference type="CDD" id="cd11619">
    <property type="entry name" value="HR1_CIP4-like"/>
    <property type="match status" value="1"/>
</dbReference>
<evidence type="ECO:0000256" key="5">
    <source>
        <dbReference type="ARBA" id="ARBA00022475"/>
    </source>
</evidence>
<dbReference type="GO" id="GO:0007165">
    <property type="term" value="P:signal transduction"/>
    <property type="evidence" value="ECO:0007669"/>
    <property type="project" value="InterPro"/>
</dbReference>
<dbReference type="InterPro" id="IPR001452">
    <property type="entry name" value="SH3_domain"/>
</dbReference>
<dbReference type="PANTHER" id="PTHR15735">
    <property type="entry name" value="FCH AND DOUBLE SH3 DOMAINS PROTEIN"/>
    <property type="match status" value="1"/>
</dbReference>
<feature type="coiled-coil region" evidence="12">
    <location>
        <begin position="471"/>
        <end position="498"/>
    </location>
</feature>
<dbReference type="Gene3D" id="2.30.30.40">
    <property type="entry name" value="SH3 Domains"/>
    <property type="match status" value="1"/>
</dbReference>
<dbReference type="Proteomes" id="UP000594260">
    <property type="component" value="Unplaced"/>
</dbReference>
<dbReference type="AlphaFoldDB" id="A0A7M7J0C6"/>
<protein>
    <recommendedName>
        <fullName evidence="19">Formin-binding protein 1-like</fullName>
    </recommendedName>
</protein>
<dbReference type="InterPro" id="IPR011072">
    <property type="entry name" value="HR1_rho-bd"/>
</dbReference>
<dbReference type="PROSITE" id="PS51860">
    <property type="entry name" value="REM_1"/>
    <property type="match status" value="1"/>
</dbReference>
<comment type="similarity">
    <text evidence="3">Belongs to the FNBP1 family.</text>
</comment>
<feature type="domain" description="F-BAR" evidence="15">
    <location>
        <begin position="98"/>
        <end position="381"/>
    </location>
</feature>
<dbReference type="InterPro" id="IPR001060">
    <property type="entry name" value="FCH_dom"/>
</dbReference>
<dbReference type="PROSITE" id="PS51741">
    <property type="entry name" value="F_BAR"/>
    <property type="match status" value="1"/>
</dbReference>
<keyword evidence="7" id="KW-0254">Endocytosis</keyword>
<keyword evidence="8 11" id="KW-0175">Coiled coil</keyword>
<evidence type="ECO:0000256" key="9">
    <source>
        <dbReference type="ARBA" id="ARBA00023136"/>
    </source>
</evidence>
<dbReference type="SMART" id="SM00055">
    <property type="entry name" value="FCH"/>
    <property type="match status" value="1"/>
</dbReference>
<reference evidence="17" key="1">
    <citation type="submission" date="2021-01" db="UniProtKB">
        <authorList>
            <consortium name="EnsemblMetazoa"/>
        </authorList>
    </citation>
    <scope>IDENTIFICATION</scope>
</reference>
<dbReference type="InterPro" id="IPR031160">
    <property type="entry name" value="F_BAR_dom"/>
</dbReference>
<evidence type="ECO:0000256" key="2">
    <source>
        <dbReference type="ARBA" id="ARBA00004496"/>
    </source>
</evidence>
<evidence type="ECO:0000259" key="15">
    <source>
        <dbReference type="PROSITE" id="PS51741"/>
    </source>
</evidence>
<feature type="region of interest" description="Disordered" evidence="13">
    <location>
        <begin position="601"/>
        <end position="627"/>
    </location>
</feature>
<name>A0A7M7J0C6_VARDE</name>
<dbReference type="CTD" id="38534"/>
<dbReference type="InterPro" id="IPR036028">
    <property type="entry name" value="SH3-like_dom_sf"/>
</dbReference>
<dbReference type="GO" id="GO:0005886">
    <property type="term" value="C:plasma membrane"/>
    <property type="evidence" value="ECO:0007669"/>
    <property type="project" value="UniProtKB-SubCell"/>
</dbReference>
<evidence type="ECO:0000313" key="17">
    <source>
        <dbReference type="EnsemblMetazoa" id="XP_022644834"/>
    </source>
</evidence>
<evidence type="ECO:0000256" key="7">
    <source>
        <dbReference type="ARBA" id="ARBA00022583"/>
    </source>
</evidence>
<accession>A0A7M7J0C6</accession>
<feature type="coiled-coil region" evidence="12">
    <location>
        <begin position="212"/>
        <end position="285"/>
    </location>
</feature>
<dbReference type="SUPFAM" id="SSF103657">
    <property type="entry name" value="BAR/IMD domain-like"/>
    <property type="match status" value="1"/>
</dbReference>
<dbReference type="PROSITE" id="PS50002">
    <property type="entry name" value="SH3"/>
    <property type="match status" value="1"/>
</dbReference>
<feature type="region of interest" description="Disordered" evidence="13">
    <location>
        <begin position="447"/>
        <end position="468"/>
    </location>
</feature>
<keyword evidence="18" id="KW-1185">Reference proteome</keyword>
<feature type="region of interest" description="Disordered" evidence="13">
    <location>
        <begin position="546"/>
        <end position="580"/>
    </location>
</feature>
<dbReference type="GO" id="GO:0006897">
    <property type="term" value="P:endocytosis"/>
    <property type="evidence" value="ECO:0007669"/>
    <property type="project" value="UniProtKB-KW"/>
</dbReference>
<evidence type="ECO:0000256" key="12">
    <source>
        <dbReference type="SAM" id="Coils"/>
    </source>
</evidence>
<dbReference type="Gene3D" id="6.10.140.470">
    <property type="match status" value="1"/>
</dbReference>
<feature type="compositionally biased region" description="Polar residues" evidence="13">
    <location>
        <begin position="561"/>
        <end position="574"/>
    </location>
</feature>
<dbReference type="Pfam" id="PF00611">
    <property type="entry name" value="FCH"/>
    <property type="match status" value="1"/>
</dbReference>
<evidence type="ECO:0000256" key="4">
    <source>
        <dbReference type="ARBA" id="ARBA00022443"/>
    </source>
</evidence>
<evidence type="ECO:0000259" key="16">
    <source>
        <dbReference type="PROSITE" id="PS51860"/>
    </source>
</evidence>
<dbReference type="InterPro" id="IPR057870">
    <property type="entry name" value="HR1_TOCA"/>
</dbReference>
<feature type="domain" description="SH3" evidence="14">
    <location>
        <begin position="640"/>
        <end position="702"/>
    </location>
</feature>
<dbReference type="Pfam" id="PF25610">
    <property type="entry name" value="HR1_TOCA"/>
    <property type="match status" value="1"/>
</dbReference>
<dbReference type="GO" id="GO:0005737">
    <property type="term" value="C:cytoplasm"/>
    <property type="evidence" value="ECO:0007669"/>
    <property type="project" value="UniProtKB-SubCell"/>
</dbReference>
<evidence type="ECO:0000256" key="11">
    <source>
        <dbReference type="PROSITE-ProRule" id="PRU01077"/>
    </source>
</evidence>
<evidence type="ECO:0008006" key="19">
    <source>
        <dbReference type="Google" id="ProtNLM"/>
    </source>
</evidence>
<dbReference type="CDD" id="cd07653">
    <property type="entry name" value="F-BAR_CIP4-like"/>
    <property type="match status" value="1"/>
</dbReference>
<dbReference type="SMART" id="SM00326">
    <property type="entry name" value="SH3"/>
    <property type="match status" value="1"/>
</dbReference>
<proteinExistence type="inferred from homology"/>
<keyword evidence="9" id="KW-0472">Membrane</keyword>
<comment type="subcellular location">
    <subcellularLocation>
        <location evidence="1">Cell membrane</location>
    </subcellularLocation>
    <subcellularLocation>
        <location evidence="2">Cytoplasm</location>
    </subcellularLocation>
</comment>
<keyword evidence="5" id="KW-1003">Cell membrane</keyword>
<sequence>MPSEVIRYGERKPFSYVHGTLRGDRWRGSQFLHADPYGSAPVHQVHQHSSLINSGQNYYNGLQQQQQQQQGSQSPYYVVHSTAFGTISRDMGSRLNLDSIGLANSMHNVAAAGNHMIDVWKTDQYEKISGHTLNGVQFLENFLAFIKERSAIENEYADKLRKMARKYQPKKARQGLVEEDDTNFTTHLAFNAMLNEIADLAGQHEVISEVLVQNIAKEIASLVRELKDERKRLLAEGSKLQQNLQSCVQQMEKCQRSYIKAHRDAEKMQEKYERAENDMHLSRAEINVARLSSISKNQFCEESKAEYASQLQKTNELQRMHFNEYMPRVFSDLQQMDERRITCIQNFMKEVAQAQLKVNPIVLKCLNEIIAAADKIDPVKDSEMVVDKYKSGFFPPDDFPFETLSEEKTNGASLNYSSGGPHHKKETQRGTISSKIKKRTLLSTIFGPSNKNNLEDAKDETWSDLPPNQRRKKIQKRLNDIRDELAHETNQKDGLRRMRETYEGNSALGDPASLDAESDRCTKRIDSLHQQAQRYQSLLNEIESSTPDAVKRHSGHARGNSIISAEDTGSLSRSNSDESNIHNNSVYATIAGGGGNYTGSSNGDHGAFNSESGVGSGSLRDIDDPDFDAPCNDGENEPLPPLGTAIALYTFQAENEGAISMNEQDEMYIVELDQGDGWTRVRMRNGNDEGFVPSSYLDITMYNTC</sequence>
<dbReference type="FunFam" id="2.30.30.40:FF:000203">
    <property type="entry name" value="Cdc42-interacting protein 4, isoform F"/>
    <property type="match status" value="1"/>
</dbReference>
<evidence type="ECO:0000256" key="10">
    <source>
        <dbReference type="PROSITE-ProRule" id="PRU00192"/>
    </source>
</evidence>
<evidence type="ECO:0000256" key="13">
    <source>
        <dbReference type="SAM" id="MobiDB-lite"/>
    </source>
</evidence>
<dbReference type="KEGG" id="vde:111243471"/>
<dbReference type="CDD" id="cd11911">
    <property type="entry name" value="SH3_CIP4-like"/>
    <property type="match status" value="1"/>
</dbReference>
<dbReference type="OMA" id="YADGWWE"/>
<feature type="region of interest" description="Disordered" evidence="13">
    <location>
        <begin position="410"/>
        <end position="432"/>
    </location>
</feature>
<evidence type="ECO:0000256" key="3">
    <source>
        <dbReference type="ARBA" id="ARBA00009426"/>
    </source>
</evidence>
<dbReference type="EnsemblMetazoa" id="XM_022789099">
    <property type="protein sequence ID" value="XP_022644834"/>
    <property type="gene ID" value="LOC111243471"/>
</dbReference>
<keyword evidence="6" id="KW-0963">Cytoplasm</keyword>
<dbReference type="InParanoid" id="A0A7M7J0C6"/>
<feature type="domain" description="REM-1" evidence="16">
    <location>
        <begin position="464"/>
        <end position="541"/>
    </location>
</feature>
<dbReference type="FunCoup" id="A0A7M7J0C6">
    <property type="interactions" value="732"/>
</dbReference>
<evidence type="ECO:0000313" key="18">
    <source>
        <dbReference type="Proteomes" id="UP000594260"/>
    </source>
</evidence>
<dbReference type="InterPro" id="IPR027267">
    <property type="entry name" value="AH/BAR_dom_sf"/>
</dbReference>
<evidence type="ECO:0000256" key="1">
    <source>
        <dbReference type="ARBA" id="ARBA00004236"/>
    </source>
</evidence>
<evidence type="ECO:0000256" key="6">
    <source>
        <dbReference type="ARBA" id="ARBA00022490"/>
    </source>
</evidence>
<evidence type="ECO:0000256" key="8">
    <source>
        <dbReference type="ARBA" id="ARBA00023054"/>
    </source>
</evidence>
<evidence type="ECO:0000259" key="14">
    <source>
        <dbReference type="PROSITE" id="PS50002"/>
    </source>
</evidence>
<dbReference type="SUPFAM" id="SSF50044">
    <property type="entry name" value="SH3-domain"/>
    <property type="match status" value="1"/>
</dbReference>
<dbReference type="PANTHER" id="PTHR15735:SF12">
    <property type="entry name" value="CDC42-INTERACTING PROTEIN 4, ISOFORM B"/>
    <property type="match status" value="1"/>
</dbReference>
<dbReference type="GeneID" id="111243471"/>
<dbReference type="Gene3D" id="1.20.1270.60">
    <property type="entry name" value="Arfaptin homology (AH) domain/BAR domain"/>
    <property type="match status" value="1"/>
</dbReference>
<organism evidence="17 18">
    <name type="scientific">Varroa destructor</name>
    <name type="common">Honeybee mite</name>
    <dbReference type="NCBI Taxonomy" id="109461"/>
    <lineage>
        <taxon>Eukaryota</taxon>
        <taxon>Metazoa</taxon>
        <taxon>Ecdysozoa</taxon>
        <taxon>Arthropoda</taxon>
        <taxon>Chelicerata</taxon>
        <taxon>Arachnida</taxon>
        <taxon>Acari</taxon>
        <taxon>Parasitiformes</taxon>
        <taxon>Mesostigmata</taxon>
        <taxon>Gamasina</taxon>
        <taxon>Dermanyssoidea</taxon>
        <taxon>Varroidae</taxon>
        <taxon>Varroa</taxon>
    </lineage>
</organism>
<keyword evidence="4 10" id="KW-0728">SH3 domain</keyword>